<keyword evidence="3" id="KW-1185">Reference proteome</keyword>
<evidence type="ECO:0000256" key="1">
    <source>
        <dbReference type="SAM" id="Phobius"/>
    </source>
</evidence>
<protein>
    <submittedName>
        <fullName evidence="2">Uncharacterized protein</fullName>
    </submittedName>
</protein>
<dbReference type="AlphaFoldDB" id="A0AAV9XFA7"/>
<name>A0AAV9XFA7_9PEZI</name>
<gene>
    <name evidence="2" type="ORF">TWF694_008180</name>
</gene>
<evidence type="ECO:0000313" key="3">
    <source>
        <dbReference type="Proteomes" id="UP001365542"/>
    </source>
</evidence>
<keyword evidence="1" id="KW-1133">Transmembrane helix</keyword>
<reference evidence="2 3" key="1">
    <citation type="submission" date="2019-10" db="EMBL/GenBank/DDBJ databases">
        <authorList>
            <person name="Palmer J.M."/>
        </authorList>
    </citation>
    <scope>NUCLEOTIDE SEQUENCE [LARGE SCALE GENOMIC DNA]</scope>
    <source>
        <strain evidence="2 3">TWF694</strain>
    </source>
</reference>
<keyword evidence="1" id="KW-0812">Transmembrane</keyword>
<comment type="caution">
    <text evidence="2">The sequence shown here is derived from an EMBL/GenBank/DDBJ whole genome shotgun (WGS) entry which is preliminary data.</text>
</comment>
<dbReference type="EMBL" id="JAVHJO010000004">
    <property type="protein sequence ID" value="KAK6540790.1"/>
    <property type="molecule type" value="Genomic_DNA"/>
</dbReference>
<dbReference type="Proteomes" id="UP001365542">
    <property type="component" value="Unassembled WGS sequence"/>
</dbReference>
<keyword evidence="1" id="KW-0472">Membrane</keyword>
<evidence type="ECO:0000313" key="2">
    <source>
        <dbReference type="EMBL" id="KAK6540790.1"/>
    </source>
</evidence>
<sequence>MFDIWMSSPREFPRFAEYSETANSSRGIVDTGPTFRAFFPMRMAENRSSLRGYKGPAEVTNSRVICTSPIVTDFRIKTMDHGGAIITGKVDWDEIPAPFDRIYTDKLPLNCTIPASGSATLGRTELSICMFQVSPGIALHSGIKYNSWVGTRAFLITNTTIPQQMFRVLHSNIPDPGEGSQYSDIMLGGFDRFPTNKMDRHSEIPWTRLRVTKSSYQMSLDMTLCWINMGSYSHNIEAFSAQDAPETSLLWDKAKKGYYTDGVISMLGAKNIRENPEHRGLMNLRENGEWRTTYGLYSSAEWPDEFPASSMFAYETLRTALDSINGIIQLPEKFQWSADANLHRAQSEIFRDILQDTRNPALALQALFTVLIEMIYYEWLPVFTVEDDCTILASLKVLGPVRWTGFIVVASNCVVHIVLFSIIAFIFYKRTSISLLGSFWSAASQVISPDTFKIVENASEMTDSEVLRALRRNDDHKRSVRVCYLADADRSEARYEANTVPDRPRRDKFYERSRRSYFSVSDTAELHHQIGRFHPH</sequence>
<feature type="transmembrane region" description="Helical" evidence="1">
    <location>
        <begin position="403"/>
        <end position="428"/>
    </location>
</feature>
<accession>A0AAV9XFA7</accession>
<proteinExistence type="predicted"/>
<organism evidence="2 3">
    <name type="scientific">Orbilia ellipsospora</name>
    <dbReference type="NCBI Taxonomy" id="2528407"/>
    <lineage>
        <taxon>Eukaryota</taxon>
        <taxon>Fungi</taxon>
        <taxon>Dikarya</taxon>
        <taxon>Ascomycota</taxon>
        <taxon>Pezizomycotina</taxon>
        <taxon>Orbiliomycetes</taxon>
        <taxon>Orbiliales</taxon>
        <taxon>Orbiliaceae</taxon>
        <taxon>Orbilia</taxon>
    </lineage>
</organism>